<dbReference type="Proteomes" id="UP000175744">
    <property type="component" value="Unassembled WGS sequence"/>
</dbReference>
<keyword evidence="3 6" id="KW-0812">Transmembrane</keyword>
<reference evidence="8 9" key="1">
    <citation type="submission" date="2016-06" db="EMBL/GenBank/DDBJ databases">
        <title>Genome sequence of Clostridium acetireducens DSM 10703.</title>
        <authorList>
            <person name="Poehlein A."/>
            <person name="Fluechter S."/>
            <person name="Duerre P."/>
            <person name="Daniel R."/>
        </authorList>
    </citation>
    <scope>NUCLEOTIDE SEQUENCE [LARGE SCALE GENOMIC DNA]</scope>
    <source>
        <strain evidence="8 9">DSM 10703</strain>
    </source>
</reference>
<dbReference type="InterPro" id="IPR015867">
    <property type="entry name" value="N-reg_PII/ATP_PRibTrfase_C"/>
</dbReference>
<evidence type="ECO:0000256" key="6">
    <source>
        <dbReference type="SAM" id="Phobius"/>
    </source>
</evidence>
<evidence type="ECO:0000313" key="8">
    <source>
        <dbReference type="EMBL" id="OFH99453.1"/>
    </source>
</evidence>
<protein>
    <recommendedName>
        <fullName evidence="7">DUF2179 domain-containing protein</fullName>
    </recommendedName>
</protein>
<dbReference type="InterPro" id="IPR003740">
    <property type="entry name" value="YitT"/>
</dbReference>
<evidence type="ECO:0000256" key="5">
    <source>
        <dbReference type="ARBA" id="ARBA00023136"/>
    </source>
</evidence>
<dbReference type="InterPro" id="IPR019264">
    <property type="entry name" value="DUF2179"/>
</dbReference>
<dbReference type="STRING" id="1121290.CLAOCE_22430"/>
<dbReference type="PIRSF" id="PIRSF006483">
    <property type="entry name" value="Membrane_protein_YitT"/>
    <property type="match status" value="1"/>
</dbReference>
<gene>
    <name evidence="8" type="ORF">CLOACE_22430</name>
</gene>
<dbReference type="GO" id="GO:0005886">
    <property type="term" value="C:plasma membrane"/>
    <property type="evidence" value="ECO:0007669"/>
    <property type="project" value="UniProtKB-SubCell"/>
</dbReference>
<comment type="caution">
    <text evidence="8">The sequence shown here is derived from an EMBL/GenBank/DDBJ whole genome shotgun (WGS) entry which is preliminary data.</text>
</comment>
<feature type="transmembrane region" description="Helical" evidence="6">
    <location>
        <begin position="47"/>
        <end position="67"/>
    </location>
</feature>
<keyword evidence="9" id="KW-1185">Reference proteome</keyword>
<feature type="domain" description="DUF2179" evidence="7">
    <location>
        <begin position="219"/>
        <end position="273"/>
    </location>
</feature>
<evidence type="ECO:0000313" key="9">
    <source>
        <dbReference type="Proteomes" id="UP000175744"/>
    </source>
</evidence>
<evidence type="ECO:0000256" key="4">
    <source>
        <dbReference type="ARBA" id="ARBA00022989"/>
    </source>
</evidence>
<dbReference type="Pfam" id="PF02588">
    <property type="entry name" value="YitT_membrane"/>
    <property type="match status" value="1"/>
</dbReference>
<feature type="transmembrane region" description="Helical" evidence="6">
    <location>
        <begin position="105"/>
        <end position="124"/>
    </location>
</feature>
<comment type="subcellular location">
    <subcellularLocation>
        <location evidence="1">Cell membrane</location>
        <topology evidence="1">Multi-pass membrane protein</topology>
    </subcellularLocation>
</comment>
<dbReference type="Gene3D" id="3.30.70.120">
    <property type="match status" value="1"/>
</dbReference>
<keyword evidence="4 6" id="KW-1133">Transmembrane helix</keyword>
<dbReference type="CDD" id="cd16380">
    <property type="entry name" value="YitT_C"/>
    <property type="match status" value="1"/>
</dbReference>
<dbReference type="InterPro" id="IPR051461">
    <property type="entry name" value="UPF0750_membrane"/>
</dbReference>
<proteinExistence type="predicted"/>
<evidence type="ECO:0000256" key="3">
    <source>
        <dbReference type="ARBA" id="ARBA00022692"/>
    </source>
</evidence>
<evidence type="ECO:0000256" key="1">
    <source>
        <dbReference type="ARBA" id="ARBA00004651"/>
    </source>
</evidence>
<dbReference type="PANTHER" id="PTHR33545:SF5">
    <property type="entry name" value="UPF0750 MEMBRANE PROTEIN YITT"/>
    <property type="match status" value="1"/>
</dbReference>
<dbReference type="PATRIC" id="fig|1121290.3.peg.2264"/>
<evidence type="ECO:0000256" key="2">
    <source>
        <dbReference type="ARBA" id="ARBA00022475"/>
    </source>
</evidence>
<keyword evidence="5 6" id="KW-0472">Membrane</keyword>
<feature type="transmembrane region" description="Helical" evidence="6">
    <location>
        <begin position="7"/>
        <end position="27"/>
    </location>
</feature>
<dbReference type="AlphaFoldDB" id="A0A1E8EW19"/>
<keyword evidence="2" id="KW-1003">Cell membrane</keyword>
<dbReference type="RefSeq" id="WP_070111339.1">
    <property type="nucleotide sequence ID" value="NZ_LZFO01000056.1"/>
</dbReference>
<evidence type="ECO:0000259" key="7">
    <source>
        <dbReference type="Pfam" id="PF10035"/>
    </source>
</evidence>
<accession>A0A1E8EW19</accession>
<organism evidence="8 9">
    <name type="scientific">Clostridium acetireducens DSM 10703</name>
    <dbReference type="NCBI Taxonomy" id="1121290"/>
    <lineage>
        <taxon>Bacteria</taxon>
        <taxon>Bacillati</taxon>
        <taxon>Bacillota</taxon>
        <taxon>Clostridia</taxon>
        <taxon>Eubacteriales</taxon>
        <taxon>Clostridiaceae</taxon>
        <taxon>Clostridium</taxon>
    </lineage>
</organism>
<dbReference type="OrthoDB" id="3180973at2"/>
<dbReference type="Pfam" id="PF10035">
    <property type="entry name" value="DUF2179"/>
    <property type="match status" value="1"/>
</dbReference>
<dbReference type="EMBL" id="LZFO01000056">
    <property type="protein sequence ID" value="OFH99453.1"/>
    <property type="molecule type" value="Genomic_DNA"/>
</dbReference>
<sequence length="285" mass="31205">MNKTLKDYALLLLGSILFSVYTCVFLIPAEIGTGGITGIALCLNKLFGFKIGFLTIVLNIPLFIFGYKLIGRKFAFRSGLVVIISSIIIDYSHEFVKIQPLGDTLLSAIFCGVTSGIAMSLLFVSGGSTGGLDISGKIINHSFKSLELPKILLAQDILVYTLVAFVFGPKAIMYTLIMSFIRSKTMDAFQRGFASSMQCIIICENSELIMNAIKSKLLRGATILDAMGGYSSTNKKFIYVVIQKNQLGLLRKLVSEIEPHAFVAISPVNNILGNYKNFALSFYQN</sequence>
<dbReference type="PANTHER" id="PTHR33545">
    <property type="entry name" value="UPF0750 MEMBRANE PROTEIN YITT-RELATED"/>
    <property type="match status" value="1"/>
</dbReference>
<feature type="transmembrane region" description="Helical" evidence="6">
    <location>
        <begin position="157"/>
        <end position="181"/>
    </location>
</feature>
<name>A0A1E8EW19_9CLOT</name>